<dbReference type="PANTHER" id="PTHR43166:SF30">
    <property type="entry name" value="METHIONINE IMPORT ATP-BINDING PROTEIN METN"/>
    <property type="match status" value="1"/>
</dbReference>
<dbReference type="CDD" id="cd03258">
    <property type="entry name" value="ABC_MetN_methionine_transporter"/>
    <property type="match status" value="1"/>
</dbReference>
<evidence type="ECO:0000256" key="6">
    <source>
        <dbReference type="ARBA" id="ARBA00022970"/>
    </source>
</evidence>
<dbReference type="InterPro" id="IPR027417">
    <property type="entry name" value="P-loop_NTPase"/>
</dbReference>
<dbReference type="SUPFAM" id="SSF55021">
    <property type="entry name" value="ACT-like"/>
    <property type="match status" value="1"/>
</dbReference>
<keyword evidence="7" id="KW-0472">Membrane</keyword>
<keyword evidence="6" id="KW-0029">Amino-acid transport</keyword>
<evidence type="ECO:0000313" key="10">
    <source>
        <dbReference type="Proteomes" id="UP000612808"/>
    </source>
</evidence>
<dbReference type="Gene3D" id="3.30.70.260">
    <property type="match status" value="1"/>
</dbReference>
<evidence type="ECO:0000256" key="3">
    <source>
        <dbReference type="ARBA" id="ARBA00022741"/>
    </source>
</evidence>
<dbReference type="Pfam" id="PF09383">
    <property type="entry name" value="NIL"/>
    <property type="match status" value="1"/>
</dbReference>
<evidence type="ECO:0000256" key="2">
    <source>
        <dbReference type="ARBA" id="ARBA00022475"/>
    </source>
</evidence>
<evidence type="ECO:0000313" key="9">
    <source>
        <dbReference type="EMBL" id="GID10681.1"/>
    </source>
</evidence>
<dbReference type="Proteomes" id="UP000612808">
    <property type="component" value="Unassembled WGS sequence"/>
</dbReference>
<dbReference type="EMBL" id="BOMB01000009">
    <property type="protein sequence ID" value="GID10681.1"/>
    <property type="molecule type" value="Genomic_DNA"/>
</dbReference>
<dbReference type="RefSeq" id="WP_203656107.1">
    <property type="nucleotide sequence ID" value="NZ_BAAAZM010000003.1"/>
</dbReference>
<dbReference type="Pfam" id="PF00005">
    <property type="entry name" value="ABC_tran"/>
    <property type="match status" value="1"/>
</dbReference>
<dbReference type="InterPro" id="IPR041701">
    <property type="entry name" value="MetN_ABC"/>
</dbReference>
<dbReference type="InterPro" id="IPR003439">
    <property type="entry name" value="ABC_transporter-like_ATP-bd"/>
</dbReference>
<reference evidence="9" key="1">
    <citation type="submission" date="2021-01" db="EMBL/GenBank/DDBJ databases">
        <title>Whole genome shotgun sequence of Actinocatenispora rupis NBRC 107355.</title>
        <authorList>
            <person name="Komaki H."/>
            <person name="Tamura T."/>
        </authorList>
    </citation>
    <scope>NUCLEOTIDE SEQUENCE</scope>
    <source>
        <strain evidence="9">NBRC 107355</strain>
    </source>
</reference>
<comment type="caution">
    <text evidence="9">The sequence shown here is derived from an EMBL/GenBank/DDBJ whole genome shotgun (WGS) entry which is preliminary data.</text>
</comment>
<dbReference type="InterPro" id="IPR050086">
    <property type="entry name" value="MetN_ABC_transporter-like"/>
</dbReference>
<dbReference type="GO" id="GO:0016887">
    <property type="term" value="F:ATP hydrolysis activity"/>
    <property type="evidence" value="ECO:0007669"/>
    <property type="project" value="InterPro"/>
</dbReference>
<dbReference type="PROSITE" id="PS50893">
    <property type="entry name" value="ABC_TRANSPORTER_2"/>
    <property type="match status" value="1"/>
</dbReference>
<dbReference type="SMART" id="SM00382">
    <property type="entry name" value="AAA"/>
    <property type="match status" value="1"/>
</dbReference>
<organism evidence="9 10">
    <name type="scientific">Actinocatenispora rupis</name>
    <dbReference type="NCBI Taxonomy" id="519421"/>
    <lineage>
        <taxon>Bacteria</taxon>
        <taxon>Bacillati</taxon>
        <taxon>Actinomycetota</taxon>
        <taxon>Actinomycetes</taxon>
        <taxon>Micromonosporales</taxon>
        <taxon>Micromonosporaceae</taxon>
        <taxon>Actinocatenispora</taxon>
    </lineage>
</organism>
<evidence type="ECO:0000256" key="4">
    <source>
        <dbReference type="ARBA" id="ARBA00022840"/>
    </source>
</evidence>
<keyword evidence="2" id="KW-1003">Cell membrane</keyword>
<accession>A0A8J3J322</accession>
<keyword evidence="3" id="KW-0547">Nucleotide-binding</keyword>
<dbReference type="GO" id="GO:0006865">
    <property type="term" value="P:amino acid transport"/>
    <property type="evidence" value="ECO:0007669"/>
    <property type="project" value="UniProtKB-KW"/>
</dbReference>
<keyword evidence="10" id="KW-1185">Reference proteome</keyword>
<evidence type="ECO:0000256" key="1">
    <source>
        <dbReference type="ARBA" id="ARBA00022448"/>
    </source>
</evidence>
<name>A0A8J3J322_9ACTN</name>
<keyword evidence="4 9" id="KW-0067">ATP-binding</keyword>
<dbReference type="InterPro" id="IPR003593">
    <property type="entry name" value="AAA+_ATPase"/>
</dbReference>
<keyword evidence="5" id="KW-1278">Translocase</keyword>
<keyword evidence="1" id="KW-0813">Transport</keyword>
<dbReference type="AlphaFoldDB" id="A0A8J3J322"/>
<proteinExistence type="predicted"/>
<dbReference type="PANTHER" id="PTHR43166">
    <property type="entry name" value="AMINO ACID IMPORT ATP-BINDING PROTEIN"/>
    <property type="match status" value="1"/>
</dbReference>
<evidence type="ECO:0000256" key="7">
    <source>
        <dbReference type="ARBA" id="ARBA00023136"/>
    </source>
</evidence>
<evidence type="ECO:0000259" key="8">
    <source>
        <dbReference type="PROSITE" id="PS50893"/>
    </source>
</evidence>
<dbReference type="GO" id="GO:0005524">
    <property type="term" value="F:ATP binding"/>
    <property type="evidence" value="ECO:0007669"/>
    <property type="project" value="UniProtKB-KW"/>
</dbReference>
<dbReference type="InterPro" id="IPR017871">
    <property type="entry name" value="ABC_transporter-like_CS"/>
</dbReference>
<evidence type="ECO:0000256" key="5">
    <source>
        <dbReference type="ARBA" id="ARBA00022967"/>
    </source>
</evidence>
<dbReference type="Gene3D" id="3.40.50.300">
    <property type="entry name" value="P-loop containing nucleotide triphosphate hydrolases"/>
    <property type="match status" value="1"/>
</dbReference>
<dbReference type="SUPFAM" id="SSF52540">
    <property type="entry name" value="P-loop containing nucleoside triphosphate hydrolases"/>
    <property type="match status" value="1"/>
</dbReference>
<gene>
    <name evidence="9" type="primary">metN</name>
    <name evidence="9" type="ORF">Aru02nite_15700</name>
</gene>
<dbReference type="InterPro" id="IPR018449">
    <property type="entry name" value="NIL_domain"/>
</dbReference>
<dbReference type="InterPro" id="IPR045865">
    <property type="entry name" value="ACT-like_dom_sf"/>
</dbReference>
<dbReference type="PROSITE" id="PS00211">
    <property type="entry name" value="ABC_TRANSPORTER_1"/>
    <property type="match status" value="1"/>
</dbReference>
<protein>
    <submittedName>
        <fullName evidence="9">Methionine import ATP-binding protein MetN</fullName>
    </submittedName>
</protein>
<dbReference type="SMART" id="SM00930">
    <property type="entry name" value="NIL"/>
    <property type="match status" value="1"/>
</dbReference>
<sequence length="337" mass="35107">MIETIALRKEYSADGRQTTALDGVDLSVAAGEVYGVLGASGAGKSTLLRCVNLLERPTSGTVRVAGEELTALGPADLRAARRRIGMIFQHFNLLSSRTVAGNVALPLEISGTGTRRERSARVAELLEYVGLGDKAEAYPATLSGGQRQRVAIARALADHPRVLLSDEATSALDADTTRSILALLRRLAGELGLTILLITHELDVVREVCDSAAVLAAGRLVESGTVADLLARPDSVLAAQAFAPVAADPAAAYGGRVVRVAFTGQADGQAAVGELARRYELDVRLLAGTVQTIAGQPVGRLDLALDGPADRIDAGLAWLADHGLAVLPDDAWAEVAV</sequence>
<feature type="domain" description="ABC transporter" evidence="8">
    <location>
        <begin position="2"/>
        <end position="242"/>
    </location>
</feature>